<evidence type="ECO:0000256" key="2">
    <source>
        <dbReference type="ARBA" id="ARBA00022598"/>
    </source>
</evidence>
<dbReference type="GO" id="GO:0006633">
    <property type="term" value="P:fatty acid biosynthetic process"/>
    <property type="evidence" value="ECO:0007669"/>
    <property type="project" value="TreeGrafter"/>
</dbReference>
<evidence type="ECO:0000256" key="3">
    <source>
        <dbReference type="ARBA" id="ARBA00022741"/>
    </source>
</evidence>
<dbReference type="InterPro" id="IPR042099">
    <property type="entry name" value="ANL_N_sf"/>
</dbReference>
<dbReference type="Pfam" id="PF13193">
    <property type="entry name" value="AMP-binding_C"/>
    <property type="match status" value="1"/>
</dbReference>
<feature type="domain" description="AMP-dependent synthetase/ligase" evidence="5">
    <location>
        <begin position="84"/>
        <end position="242"/>
    </location>
</feature>
<dbReference type="GO" id="GO:0006637">
    <property type="term" value="P:acyl-CoA metabolic process"/>
    <property type="evidence" value="ECO:0007669"/>
    <property type="project" value="TreeGrafter"/>
</dbReference>
<dbReference type="GO" id="GO:0005524">
    <property type="term" value="F:ATP binding"/>
    <property type="evidence" value="ECO:0007669"/>
    <property type="project" value="UniProtKB-KW"/>
</dbReference>
<dbReference type="InterPro" id="IPR025110">
    <property type="entry name" value="AMP-bd_C"/>
</dbReference>
<sequence>MEKFFWIDKKRLKTKTYSELLEDLSNKDYIFNEINFDDPYEFFLDIIFSMINGLQILISKEKNPIKDKKSIKVKKRTFSSLEDVFMKIEENKKDFRLSMFTSGTTGKPKKISHSFNTLARNLKKSDRFSDNIWAFAYKPTHFAGIQVFLQGFFNKNSFIYIFDSNKESIPSILLENKVNSISATPTFFRFILPFFKKENRYLKNITLGGERSEEQLINKIHNIFPDAKIRNIYASTEAGTLFKAEGEIFEISENIKEMIFFTEENELVISKDLLGEFGYEDKWFFTGDIVEKIDENHFRFLHRKSDIINIGGYNVSPHNIEKYLRKFDEILDVRVYGKTNKLIGNLLCAEIKIRDKRMKDDIEKDIYVKMNRDFEKYEIPRLISFVDEIKKTDTGKKVR</sequence>
<dbReference type="PANTHER" id="PTHR43605:SF10">
    <property type="entry name" value="ACYL-COA SYNTHETASE MEDIUM CHAIN FAMILY MEMBER 3"/>
    <property type="match status" value="1"/>
</dbReference>
<evidence type="ECO:0000259" key="6">
    <source>
        <dbReference type="Pfam" id="PF13193"/>
    </source>
</evidence>
<reference evidence="7 8" key="1">
    <citation type="submission" date="2017-11" db="EMBL/GenBank/DDBJ databases">
        <title>Genome-resolved metagenomics identifies genetic mobility, metabolic interactions, and unexpected diversity in perchlorate-reducing communities.</title>
        <authorList>
            <person name="Barnum T.P."/>
            <person name="Figueroa I.A."/>
            <person name="Carlstrom C.I."/>
            <person name="Lucas L.N."/>
            <person name="Engelbrektson A.L."/>
            <person name="Coates J.D."/>
        </authorList>
    </citation>
    <scope>NUCLEOTIDE SEQUENCE [LARGE SCALE GENOMIC DNA]</scope>
    <source>
        <strain evidence="7">BM706</strain>
    </source>
</reference>
<evidence type="ECO:0000259" key="5">
    <source>
        <dbReference type="Pfam" id="PF00501"/>
    </source>
</evidence>
<dbReference type="InterPro" id="IPR000873">
    <property type="entry name" value="AMP-dep_synth/lig_dom"/>
</dbReference>
<dbReference type="Proteomes" id="UP000234857">
    <property type="component" value="Unassembled WGS sequence"/>
</dbReference>
<evidence type="ECO:0000256" key="4">
    <source>
        <dbReference type="ARBA" id="ARBA00022840"/>
    </source>
</evidence>
<keyword evidence="4" id="KW-0067">ATP-binding</keyword>
<dbReference type="InterPro" id="IPR045851">
    <property type="entry name" value="AMP-bd_C_sf"/>
</dbReference>
<protein>
    <submittedName>
        <fullName evidence="7">Long-chain fatty acid--CoA ligase</fullName>
    </submittedName>
</protein>
<dbReference type="GO" id="GO:0004321">
    <property type="term" value="F:fatty-acyl-CoA synthase activity"/>
    <property type="evidence" value="ECO:0007669"/>
    <property type="project" value="TreeGrafter"/>
</dbReference>
<evidence type="ECO:0000256" key="1">
    <source>
        <dbReference type="ARBA" id="ARBA00006432"/>
    </source>
</evidence>
<gene>
    <name evidence="7" type="ORF">C0601_02700</name>
</gene>
<keyword evidence="3" id="KW-0547">Nucleotide-binding</keyword>
<evidence type="ECO:0000313" key="8">
    <source>
        <dbReference type="Proteomes" id="UP000234857"/>
    </source>
</evidence>
<dbReference type="EMBL" id="PKTG01000041">
    <property type="protein sequence ID" value="PLX19099.1"/>
    <property type="molecule type" value="Genomic_DNA"/>
</dbReference>
<dbReference type="SUPFAM" id="SSF56801">
    <property type="entry name" value="Acetyl-CoA synthetase-like"/>
    <property type="match status" value="1"/>
</dbReference>
<dbReference type="GO" id="GO:0015645">
    <property type="term" value="F:fatty acid ligase activity"/>
    <property type="evidence" value="ECO:0007669"/>
    <property type="project" value="TreeGrafter"/>
</dbReference>
<dbReference type="AlphaFoldDB" id="A0A2N5ZK86"/>
<evidence type="ECO:0000313" key="7">
    <source>
        <dbReference type="EMBL" id="PLX19099.1"/>
    </source>
</evidence>
<dbReference type="Gene3D" id="3.40.50.12780">
    <property type="entry name" value="N-terminal domain of ligase-like"/>
    <property type="match status" value="1"/>
</dbReference>
<name>A0A2N5ZK86_MUIH1</name>
<proteinExistence type="inferred from homology"/>
<dbReference type="GO" id="GO:0016405">
    <property type="term" value="F:CoA-ligase activity"/>
    <property type="evidence" value="ECO:0007669"/>
    <property type="project" value="UniProtKB-ARBA"/>
</dbReference>
<dbReference type="Gene3D" id="3.30.300.30">
    <property type="match status" value="1"/>
</dbReference>
<organism evidence="7 8">
    <name type="scientific">Muiribacterium halophilum</name>
    <dbReference type="NCBI Taxonomy" id="2053465"/>
    <lineage>
        <taxon>Bacteria</taxon>
        <taxon>Candidatus Muiribacteriota</taxon>
        <taxon>Candidatus Muiribacteriia</taxon>
        <taxon>Candidatus Muiribacteriales</taxon>
        <taxon>Candidatus Muiribacteriaceae</taxon>
        <taxon>Candidatus Muiribacterium</taxon>
    </lineage>
</organism>
<keyword evidence="2 7" id="KW-0436">Ligase</keyword>
<dbReference type="PANTHER" id="PTHR43605">
    <property type="entry name" value="ACYL-COENZYME A SYNTHETASE"/>
    <property type="match status" value="1"/>
</dbReference>
<comment type="similarity">
    <text evidence="1">Belongs to the ATP-dependent AMP-binding enzyme family.</text>
</comment>
<dbReference type="InterPro" id="IPR051087">
    <property type="entry name" value="Mitochondrial_ACSM"/>
</dbReference>
<comment type="caution">
    <text evidence="7">The sequence shown here is derived from an EMBL/GenBank/DDBJ whole genome shotgun (WGS) entry which is preliminary data.</text>
</comment>
<accession>A0A2N5ZK86</accession>
<feature type="domain" description="AMP-binding enzyme C-terminal" evidence="6">
    <location>
        <begin position="320"/>
        <end position="396"/>
    </location>
</feature>
<dbReference type="Pfam" id="PF00501">
    <property type="entry name" value="AMP-binding"/>
    <property type="match status" value="1"/>
</dbReference>